<evidence type="ECO:0000256" key="1">
    <source>
        <dbReference type="ARBA" id="ARBA00022676"/>
    </source>
</evidence>
<evidence type="ECO:0000313" key="6">
    <source>
        <dbReference type="Proteomes" id="UP000436181"/>
    </source>
</evidence>
<evidence type="ECO:0000259" key="3">
    <source>
        <dbReference type="Pfam" id="PF00534"/>
    </source>
</evidence>
<keyword evidence="6" id="KW-1185">Reference proteome</keyword>
<dbReference type="Proteomes" id="UP000436181">
    <property type="component" value="Unassembled WGS sequence"/>
</dbReference>
<dbReference type="Pfam" id="PF13579">
    <property type="entry name" value="Glyco_trans_4_4"/>
    <property type="match status" value="1"/>
</dbReference>
<dbReference type="PANTHER" id="PTHR45947">
    <property type="entry name" value="SULFOQUINOVOSYL TRANSFERASE SQD2"/>
    <property type="match status" value="1"/>
</dbReference>
<dbReference type="InterPro" id="IPR028098">
    <property type="entry name" value="Glyco_trans_4-like_N"/>
</dbReference>
<feature type="domain" description="Glycosyltransferase subfamily 4-like N-terminal" evidence="4">
    <location>
        <begin position="79"/>
        <end position="253"/>
    </location>
</feature>
<dbReference type="Gene3D" id="3.40.50.2000">
    <property type="entry name" value="Glycogen Phosphorylase B"/>
    <property type="match status" value="2"/>
</dbReference>
<dbReference type="PANTHER" id="PTHR45947:SF3">
    <property type="entry name" value="SULFOQUINOVOSYL TRANSFERASE SQD2"/>
    <property type="match status" value="1"/>
</dbReference>
<sequence length="476" mass="52965">MIKDLWDQGDFESIVAMDHEELNDPKDRTLYKEAQAAVELINLSQRYSSEEITDKGGIRLQSRTKVVTILHSSLPNHIGGYTGRAQGLLKGLQGNGLTVIGYTRPGFIQERVDKRARPPYEDDVVDGVRYRHLSTDFPRKRGEFRYMLDCVSKYLEVFEREQPNVVHVRSTYLIALPALIAAHQLGLPVLYEISGLWELVFQGRGAYGKANRIARMEDATVASADCVVSMNHSMANLLKERNEKSVEIGLVPNAVDATRFSLVPPLDEVETFNYDIGYVGSLVDYEGLDVLLHAIHELKKKGKTVTAKIVGGGKEEKFLRKLAHDLGIDDQVNLAGKVPASQAVYQFNDVKMVCLPRKSTPATECVTPLKPFEAMAAGRPLLVSSVSALSELAQGGRIARVFQEQDPESLAREIEYLLDDADVQRTMVKNAQQTIAEEYSWSLVSERMKNSLLSIAAPAKKLPLLRRQDAGNLISL</sequence>
<keyword evidence="2" id="KW-0808">Transferase</keyword>
<gene>
    <name evidence="5" type="ORF">F8377_08635</name>
</gene>
<keyword evidence="1" id="KW-0328">Glycosyltransferase</keyword>
<accession>A0ABQ6VCJ9</accession>
<comment type="caution">
    <text evidence="5">The sequence shown here is derived from an EMBL/GenBank/DDBJ whole genome shotgun (WGS) entry which is preliminary data.</text>
</comment>
<protein>
    <submittedName>
        <fullName evidence="5">Glycosyltransferase</fullName>
    </submittedName>
</protein>
<dbReference type="InterPro" id="IPR001296">
    <property type="entry name" value="Glyco_trans_1"/>
</dbReference>
<dbReference type="InterPro" id="IPR050194">
    <property type="entry name" value="Glycosyltransferase_grp1"/>
</dbReference>
<dbReference type="CDD" id="cd03794">
    <property type="entry name" value="GT4_WbuB-like"/>
    <property type="match status" value="1"/>
</dbReference>
<evidence type="ECO:0000256" key="2">
    <source>
        <dbReference type="ARBA" id="ARBA00022679"/>
    </source>
</evidence>
<dbReference type="RefSeq" id="WP_151844719.1">
    <property type="nucleotide sequence ID" value="NZ_WBZJ01000003.1"/>
</dbReference>
<reference evidence="5 6" key="1">
    <citation type="submission" date="2019-10" db="EMBL/GenBank/DDBJ databases">
        <title>Corynebacterium sp novel species isolated from the respiratory tract of Marmot.</title>
        <authorList>
            <person name="Zhang G."/>
        </authorList>
    </citation>
    <scope>NUCLEOTIDE SEQUENCE [LARGE SCALE GENOMIC DNA]</scope>
    <source>
        <strain evidence="5 6">336</strain>
    </source>
</reference>
<evidence type="ECO:0000259" key="4">
    <source>
        <dbReference type="Pfam" id="PF13579"/>
    </source>
</evidence>
<organism evidence="5 6">
    <name type="scientific">Corynebacterium zhongnanshanii</name>
    <dbReference type="NCBI Taxonomy" id="2768834"/>
    <lineage>
        <taxon>Bacteria</taxon>
        <taxon>Bacillati</taxon>
        <taxon>Actinomycetota</taxon>
        <taxon>Actinomycetes</taxon>
        <taxon>Mycobacteriales</taxon>
        <taxon>Corynebacteriaceae</taxon>
        <taxon>Corynebacterium</taxon>
    </lineage>
</organism>
<name>A0ABQ6VCJ9_9CORY</name>
<dbReference type="SUPFAM" id="SSF53756">
    <property type="entry name" value="UDP-Glycosyltransferase/glycogen phosphorylase"/>
    <property type="match status" value="1"/>
</dbReference>
<feature type="domain" description="Glycosyl transferase family 1" evidence="3">
    <location>
        <begin position="275"/>
        <end position="433"/>
    </location>
</feature>
<dbReference type="EMBL" id="WBZJ01000003">
    <property type="protein sequence ID" value="KAB3519960.1"/>
    <property type="molecule type" value="Genomic_DNA"/>
</dbReference>
<dbReference type="Pfam" id="PF00534">
    <property type="entry name" value="Glycos_transf_1"/>
    <property type="match status" value="1"/>
</dbReference>
<evidence type="ECO:0000313" key="5">
    <source>
        <dbReference type="EMBL" id="KAB3519960.1"/>
    </source>
</evidence>
<proteinExistence type="predicted"/>